<dbReference type="InterPro" id="IPR042201">
    <property type="entry name" value="FH2_Formin_sf"/>
</dbReference>
<dbReference type="GO" id="GO:0008360">
    <property type="term" value="P:regulation of cell shape"/>
    <property type="evidence" value="ECO:0007669"/>
    <property type="project" value="TreeGrafter"/>
</dbReference>
<evidence type="ECO:0000313" key="4">
    <source>
        <dbReference type="EMBL" id="RVE75524.1"/>
    </source>
</evidence>
<name>A0A437DLW3_ORYJA</name>
<accession>A0A437DLW3</accession>
<sequence length="201" mass="22778">MQTNKELDQLREVYANANSQVHTLRRIVREKDQTIRRHSALERQAQEAQQAGGPGGSSTPERRRRWRRVRLRLPLPSPVFQPLPQGGQSRAAVKIKKPIQTKFRMPVLNWVALKPSQINGTVFNDIDDESILQNLDMEEFEELFKTKAQGPAVDLTLSRQKLPQKGPSKVSLLEANRAKNLAITLRKAGQGSEVICRAIQM</sequence>
<reference evidence="4 5" key="1">
    <citation type="submission" date="2018-11" db="EMBL/GenBank/DDBJ databases">
        <authorList>
            <person name="Lopez-Roques C."/>
            <person name="Donnadieu C."/>
            <person name="Bouchez O."/>
            <person name="Klopp C."/>
            <person name="Cabau C."/>
            <person name="Zahm M."/>
        </authorList>
    </citation>
    <scope>NUCLEOTIDE SEQUENCE [LARGE SCALE GENOMIC DNA]</scope>
    <source>
        <strain evidence="4">RS831</strain>
        <tissue evidence="4">Whole body</tissue>
    </source>
</reference>
<dbReference type="GO" id="GO:0016477">
    <property type="term" value="P:cell migration"/>
    <property type="evidence" value="ECO:0007669"/>
    <property type="project" value="TreeGrafter"/>
</dbReference>
<evidence type="ECO:0000256" key="2">
    <source>
        <dbReference type="SAM" id="MobiDB-lite"/>
    </source>
</evidence>
<evidence type="ECO:0000259" key="3">
    <source>
        <dbReference type="PROSITE" id="PS51444"/>
    </source>
</evidence>
<dbReference type="InterPro" id="IPR015425">
    <property type="entry name" value="FH2_Formin"/>
</dbReference>
<dbReference type="PANTHER" id="PTHR45857:SF1">
    <property type="entry name" value="FORMIN-LIKE 2B"/>
    <property type="match status" value="1"/>
</dbReference>
<gene>
    <name evidence="4" type="ORF">OJAV_G00017770</name>
</gene>
<dbReference type="SUPFAM" id="SSF101447">
    <property type="entry name" value="Formin homology 2 domain (FH2 domain)"/>
    <property type="match status" value="1"/>
</dbReference>
<dbReference type="PROSITE" id="PS51444">
    <property type="entry name" value="FH2"/>
    <property type="match status" value="1"/>
</dbReference>
<organism evidence="4 5">
    <name type="scientific">Oryzias javanicus</name>
    <name type="common">Javanese ricefish</name>
    <name type="synonym">Aplocheilus javanicus</name>
    <dbReference type="NCBI Taxonomy" id="123683"/>
    <lineage>
        <taxon>Eukaryota</taxon>
        <taxon>Metazoa</taxon>
        <taxon>Chordata</taxon>
        <taxon>Craniata</taxon>
        <taxon>Vertebrata</taxon>
        <taxon>Euteleostomi</taxon>
        <taxon>Actinopterygii</taxon>
        <taxon>Neopterygii</taxon>
        <taxon>Teleostei</taxon>
        <taxon>Neoteleostei</taxon>
        <taxon>Acanthomorphata</taxon>
        <taxon>Ovalentaria</taxon>
        <taxon>Atherinomorphae</taxon>
        <taxon>Beloniformes</taxon>
        <taxon>Adrianichthyidae</taxon>
        <taxon>Oryziinae</taxon>
        <taxon>Oryzias</taxon>
    </lineage>
</organism>
<dbReference type="Gene3D" id="1.20.58.2220">
    <property type="entry name" value="Formin, FH2 domain"/>
    <property type="match status" value="1"/>
</dbReference>
<dbReference type="AlphaFoldDB" id="A0A437DLW3"/>
<feature type="domain" description="FH2" evidence="3">
    <location>
        <begin position="95"/>
        <end position="201"/>
    </location>
</feature>
<evidence type="ECO:0000256" key="1">
    <source>
        <dbReference type="ARBA" id="ARBA00023449"/>
    </source>
</evidence>
<dbReference type="OrthoDB" id="1668162at2759"/>
<feature type="region of interest" description="Disordered" evidence="2">
    <location>
        <begin position="42"/>
        <end position="64"/>
    </location>
</feature>
<dbReference type="EMBL" id="CM012438">
    <property type="protein sequence ID" value="RVE75524.1"/>
    <property type="molecule type" value="Genomic_DNA"/>
</dbReference>
<evidence type="ECO:0000313" key="5">
    <source>
        <dbReference type="Proteomes" id="UP000283210"/>
    </source>
</evidence>
<dbReference type="Proteomes" id="UP000283210">
    <property type="component" value="Chromosome 2"/>
</dbReference>
<dbReference type="GO" id="GO:0030866">
    <property type="term" value="P:cortical actin cytoskeleton organization"/>
    <property type="evidence" value="ECO:0007669"/>
    <property type="project" value="TreeGrafter"/>
</dbReference>
<dbReference type="Pfam" id="PF02181">
    <property type="entry name" value="FH2"/>
    <property type="match status" value="1"/>
</dbReference>
<dbReference type="GO" id="GO:0005829">
    <property type="term" value="C:cytosol"/>
    <property type="evidence" value="ECO:0007669"/>
    <property type="project" value="TreeGrafter"/>
</dbReference>
<dbReference type="PANTHER" id="PTHR45857">
    <property type="entry name" value="FORMIN-LIKE PROTEIN"/>
    <property type="match status" value="1"/>
</dbReference>
<proteinExistence type="inferred from homology"/>
<reference evidence="4 5" key="2">
    <citation type="submission" date="2019-01" db="EMBL/GenBank/DDBJ databases">
        <title>A chromosome length genome reference of the Java medaka (oryzias javanicus).</title>
        <authorList>
            <person name="Herpin A."/>
            <person name="Takehana Y."/>
            <person name="Naruse K."/>
            <person name="Ansai S."/>
            <person name="Kawaguchi M."/>
        </authorList>
    </citation>
    <scope>NUCLEOTIDE SEQUENCE [LARGE SCALE GENOMIC DNA]</scope>
    <source>
        <strain evidence="4">RS831</strain>
        <tissue evidence="4">Whole body</tissue>
    </source>
</reference>
<keyword evidence="5" id="KW-1185">Reference proteome</keyword>
<protein>
    <recommendedName>
        <fullName evidence="3">FH2 domain-containing protein</fullName>
    </recommendedName>
</protein>
<comment type="similarity">
    <text evidence="1">Belongs to the formin homology family.</text>
</comment>
<dbReference type="GO" id="GO:0051015">
    <property type="term" value="F:actin filament binding"/>
    <property type="evidence" value="ECO:0007669"/>
    <property type="project" value="TreeGrafter"/>
</dbReference>
<dbReference type="InterPro" id="IPR043592">
    <property type="entry name" value="FMNL_animal"/>
</dbReference>